<evidence type="ECO:0000256" key="1">
    <source>
        <dbReference type="SAM" id="MobiDB-lite"/>
    </source>
</evidence>
<dbReference type="Proteomes" id="UP001482620">
    <property type="component" value="Unassembled WGS sequence"/>
</dbReference>
<evidence type="ECO:0000313" key="2">
    <source>
        <dbReference type="EMBL" id="MEQ2227500.1"/>
    </source>
</evidence>
<keyword evidence="3" id="KW-1185">Reference proteome</keyword>
<accession>A0ABV0T3Q0</accession>
<protein>
    <submittedName>
        <fullName evidence="2">Uncharacterized protein</fullName>
    </submittedName>
</protein>
<organism evidence="2 3">
    <name type="scientific">Ilyodon furcidens</name>
    <name type="common">goldbreast splitfin</name>
    <dbReference type="NCBI Taxonomy" id="33524"/>
    <lineage>
        <taxon>Eukaryota</taxon>
        <taxon>Metazoa</taxon>
        <taxon>Chordata</taxon>
        <taxon>Craniata</taxon>
        <taxon>Vertebrata</taxon>
        <taxon>Euteleostomi</taxon>
        <taxon>Actinopterygii</taxon>
        <taxon>Neopterygii</taxon>
        <taxon>Teleostei</taxon>
        <taxon>Neoteleostei</taxon>
        <taxon>Acanthomorphata</taxon>
        <taxon>Ovalentaria</taxon>
        <taxon>Atherinomorphae</taxon>
        <taxon>Cyprinodontiformes</taxon>
        <taxon>Goodeidae</taxon>
        <taxon>Ilyodon</taxon>
    </lineage>
</organism>
<evidence type="ECO:0000313" key="3">
    <source>
        <dbReference type="Proteomes" id="UP001482620"/>
    </source>
</evidence>
<name>A0ABV0T3Q0_9TELE</name>
<comment type="caution">
    <text evidence="2">The sequence shown here is derived from an EMBL/GenBank/DDBJ whole genome shotgun (WGS) entry which is preliminary data.</text>
</comment>
<proteinExistence type="predicted"/>
<feature type="region of interest" description="Disordered" evidence="1">
    <location>
        <begin position="92"/>
        <end position="112"/>
    </location>
</feature>
<reference evidence="2 3" key="1">
    <citation type="submission" date="2021-06" db="EMBL/GenBank/DDBJ databases">
        <authorList>
            <person name="Palmer J.M."/>
        </authorList>
    </citation>
    <scope>NUCLEOTIDE SEQUENCE [LARGE SCALE GENOMIC DNA]</scope>
    <source>
        <strain evidence="3">if_2019</strain>
        <tissue evidence="2">Muscle</tissue>
    </source>
</reference>
<gene>
    <name evidence="2" type="ORF">ILYODFUR_038257</name>
</gene>
<sequence length="112" mass="12997">MYKNTFSYWKDFHLYKLRSKQDQCRRRHLLAPCHKIPLYHVLNDKNVKYVTHGYITEGNIQMRTLTSVSLHGDGRSSNAVVTFDLMDHEEGDEQAQQLEGQVDKQVVSEGDG</sequence>
<dbReference type="EMBL" id="JAHRIQ010020853">
    <property type="protein sequence ID" value="MEQ2227500.1"/>
    <property type="molecule type" value="Genomic_DNA"/>
</dbReference>